<feature type="compositionally biased region" description="Low complexity" evidence="1">
    <location>
        <begin position="34"/>
        <end position="65"/>
    </location>
</feature>
<evidence type="ECO:0000313" key="6">
    <source>
        <dbReference type="EMBL" id="KAL2915743.1"/>
    </source>
</evidence>
<gene>
    <name evidence="9" type="ORF">HK105_200995</name>
    <name evidence="8" type="ORF">HK105_201364</name>
    <name evidence="7" type="ORF">HK105_204456</name>
    <name evidence="6" type="ORF">HK105_204689</name>
    <name evidence="5" type="ORF">HK105_204811</name>
    <name evidence="4" type="ORF">HK105_206573</name>
    <name evidence="3" type="ORF">HK105_209301</name>
    <name evidence="2" type="ORF">HK105_209366</name>
</gene>
<dbReference type="EMBL" id="JADGIZ020000040">
    <property type="protein sequence ID" value="KAL2913839.1"/>
    <property type="molecule type" value="Genomic_DNA"/>
</dbReference>
<keyword evidence="10" id="KW-1185">Reference proteome</keyword>
<comment type="caution">
    <text evidence="3">The sequence shown here is derived from an EMBL/GenBank/DDBJ whole genome shotgun (WGS) entry which is preliminary data.</text>
</comment>
<evidence type="ECO:0000313" key="10">
    <source>
        <dbReference type="Proteomes" id="UP001527925"/>
    </source>
</evidence>
<reference evidence="3 10" key="1">
    <citation type="submission" date="2023-09" db="EMBL/GenBank/DDBJ databases">
        <title>Pangenome analysis of Batrachochytrium dendrobatidis and related Chytrids.</title>
        <authorList>
            <person name="Yacoub M.N."/>
            <person name="Stajich J.E."/>
            <person name="James T.Y."/>
        </authorList>
    </citation>
    <scope>NUCLEOTIDE SEQUENCE [LARGE SCALE GENOMIC DNA]</scope>
    <source>
        <strain evidence="3 10">JEL0888</strain>
    </source>
</reference>
<evidence type="ECO:0000313" key="2">
    <source>
        <dbReference type="EMBL" id="KAL2911179.1"/>
    </source>
</evidence>
<dbReference type="EMBL" id="JADGIZ020000021">
    <property type="protein sequence ID" value="KAL2915743.1"/>
    <property type="molecule type" value="Genomic_DNA"/>
</dbReference>
<protein>
    <submittedName>
        <fullName evidence="3">Uncharacterized protein</fullName>
    </submittedName>
</protein>
<dbReference type="EMBL" id="JADGIZ020000019">
    <property type="protein sequence ID" value="KAL2916032.1"/>
    <property type="molecule type" value="Genomic_DNA"/>
</dbReference>
<accession>A0ABR4MVE4</accession>
<dbReference type="Proteomes" id="UP001527925">
    <property type="component" value="Unassembled WGS sequence"/>
</dbReference>
<dbReference type="EMBL" id="JADGIZ020000004">
    <property type="protein sequence ID" value="KAL2919094.1"/>
    <property type="molecule type" value="Genomic_DNA"/>
</dbReference>
<feature type="compositionally biased region" description="Acidic residues" evidence="1">
    <location>
        <begin position="85"/>
        <end position="95"/>
    </location>
</feature>
<evidence type="ECO:0000313" key="5">
    <source>
        <dbReference type="EMBL" id="KAL2915626.1"/>
    </source>
</evidence>
<dbReference type="EMBL" id="JADGIZ020000132">
    <property type="protein sequence ID" value="KAL2911245.1"/>
    <property type="molecule type" value="Genomic_DNA"/>
</dbReference>
<evidence type="ECO:0000313" key="4">
    <source>
        <dbReference type="EMBL" id="KAL2913839.1"/>
    </source>
</evidence>
<feature type="region of interest" description="Disordered" evidence="1">
    <location>
        <begin position="23"/>
        <end position="95"/>
    </location>
</feature>
<organism evidence="3 10">
    <name type="scientific">Polyrhizophydium stewartii</name>
    <dbReference type="NCBI Taxonomy" id="2732419"/>
    <lineage>
        <taxon>Eukaryota</taxon>
        <taxon>Fungi</taxon>
        <taxon>Fungi incertae sedis</taxon>
        <taxon>Chytridiomycota</taxon>
        <taxon>Chytridiomycota incertae sedis</taxon>
        <taxon>Chytridiomycetes</taxon>
        <taxon>Rhizophydiales</taxon>
        <taxon>Rhizophydiales incertae sedis</taxon>
        <taxon>Polyrhizophydium</taxon>
    </lineage>
</organism>
<evidence type="ECO:0000313" key="7">
    <source>
        <dbReference type="EMBL" id="KAL2916032.1"/>
    </source>
</evidence>
<dbReference type="EMBL" id="JADGIZ020000003">
    <property type="protein sequence ID" value="KAL2919352.1"/>
    <property type="molecule type" value="Genomic_DNA"/>
</dbReference>
<feature type="compositionally biased region" description="Polar residues" evidence="1">
    <location>
        <begin position="23"/>
        <end position="33"/>
    </location>
</feature>
<evidence type="ECO:0000313" key="8">
    <source>
        <dbReference type="EMBL" id="KAL2919094.1"/>
    </source>
</evidence>
<evidence type="ECO:0000313" key="3">
    <source>
        <dbReference type="EMBL" id="KAL2911245.1"/>
    </source>
</evidence>
<name>A0ABR4MVE4_9FUNG</name>
<evidence type="ECO:0000313" key="9">
    <source>
        <dbReference type="EMBL" id="KAL2919352.1"/>
    </source>
</evidence>
<dbReference type="EMBL" id="JADGIZ020000144">
    <property type="protein sequence ID" value="KAL2911179.1"/>
    <property type="molecule type" value="Genomic_DNA"/>
</dbReference>
<sequence length="322" mass="34952">MSAPQTQDASMIVDESASLTSPIAQAATSQNPQLATNPAPSALNAAASGAPTTTLTNPTLPPLNTDGSAQSFLDSDSPPPSPEADGPDPDFADQGDDVVYITSHIPADANLNDIYKALFKLLKASPRASPPIFRLIPRSVEIVFFNNPFLINSCTLIISRDNAARLPAKLHLPKNRFLTLHTRSDDELETCYVGTLSVDTPNRSMATPAALRAHLKVDSPEYRFSFCKSNPELILYHIVCPDINDIDAITAACKRLRRTNTTFRGNPTPHLHKLMVVSSRFTAPRFRPPFASHLMRLKIPITGPLDNILAALHAQPPQLVNP</sequence>
<evidence type="ECO:0000256" key="1">
    <source>
        <dbReference type="SAM" id="MobiDB-lite"/>
    </source>
</evidence>
<dbReference type="EMBL" id="JADGIZ020000022">
    <property type="protein sequence ID" value="KAL2915626.1"/>
    <property type="molecule type" value="Genomic_DNA"/>
</dbReference>
<proteinExistence type="predicted"/>